<dbReference type="PANTHER" id="PTHR11767:SF102">
    <property type="entry name" value="INWARDLY RECTIFYING POTASSIUM CHANNEL 1, ISOFORM F"/>
    <property type="match status" value="1"/>
</dbReference>
<evidence type="ECO:0000256" key="6">
    <source>
        <dbReference type="ARBA" id="ARBA00022958"/>
    </source>
</evidence>
<dbReference type="GO" id="GO:0005242">
    <property type="term" value="F:inward rectifier potassium channel activity"/>
    <property type="evidence" value="ECO:0007669"/>
    <property type="project" value="InterPro"/>
</dbReference>
<dbReference type="SUPFAM" id="SSF81296">
    <property type="entry name" value="E set domains"/>
    <property type="match status" value="1"/>
</dbReference>
<dbReference type="GO" id="GO:0034765">
    <property type="term" value="P:regulation of monoatomic ion transmembrane transport"/>
    <property type="evidence" value="ECO:0007669"/>
    <property type="project" value="TreeGrafter"/>
</dbReference>
<evidence type="ECO:0000256" key="2">
    <source>
        <dbReference type="ARBA" id="ARBA00022448"/>
    </source>
</evidence>
<keyword evidence="7 11" id="KW-1133">Transmembrane helix</keyword>
<evidence type="ECO:0000256" key="10">
    <source>
        <dbReference type="ARBA" id="ARBA00023303"/>
    </source>
</evidence>
<dbReference type="RefSeq" id="WP_012383323.1">
    <property type="nucleotide sequence ID" value="NC_010581.1"/>
</dbReference>
<evidence type="ECO:0000259" key="13">
    <source>
        <dbReference type="Pfam" id="PF17655"/>
    </source>
</evidence>
<dbReference type="Pfam" id="PF17655">
    <property type="entry name" value="IRK_C"/>
    <property type="match status" value="1"/>
</dbReference>
<dbReference type="EMBL" id="CP001016">
    <property type="protein sequence ID" value="ACB93965.1"/>
    <property type="molecule type" value="Genomic_DNA"/>
</dbReference>
<feature type="transmembrane region" description="Helical" evidence="11">
    <location>
        <begin position="100"/>
        <end position="119"/>
    </location>
</feature>
<dbReference type="HOGENOM" id="CLU_022738_2_0_5"/>
<dbReference type="STRING" id="395963.Bind_0311"/>
<feature type="domain" description="Potassium channel" evidence="12">
    <location>
        <begin position="78"/>
        <end position="146"/>
    </location>
</feature>
<sequence>MNKSLHMARETLASANASAKQAHAFLSAKYHKLEAKSHSDVIVTGLRDHFWGDLYHHALTISWLAFLGWSILFFLGVNLSFSLLYAMAPQQIANIRPGHFEDFFFFSIQTFSTVGYGGMTPVGAYANTIVSLEVFIAIMINSLGTGLIFARFSRPTARVLFSDKAVINIFDATQTLNIRIANCRRSVILSMDMEMALSRLIQVGSGRYVRRFDPLPLVQAHSPLLRFTTIATHVIDATSPLHNIKLEDLKRDEAEIIITVTGIDEVTSQSIFARTAYNFEKVLHGHHFVDIIGMTKDGRLNVDFSRFHHTEDRELPDAVQEQNSAR</sequence>
<feature type="domain" description="Inward rectifier potassium channel C-terminal" evidence="13">
    <location>
        <begin position="159"/>
        <end position="322"/>
    </location>
</feature>
<dbReference type="Proteomes" id="UP000001695">
    <property type="component" value="Chromosome"/>
</dbReference>
<dbReference type="Pfam" id="PF07885">
    <property type="entry name" value="Ion_trans_2"/>
    <property type="match status" value="1"/>
</dbReference>
<dbReference type="eggNOG" id="COG4292">
    <property type="taxonomic scope" value="Bacteria"/>
</dbReference>
<evidence type="ECO:0000256" key="1">
    <source>
        <dbReference type="ARBA" id="ARBA00004141"/>
    </source>
</evidence>
<dbReference type="InterPro" id="IPR013099">
    <property type="entry name" value="K_chnl_dom"/>
</dbReference>
<dbReference type="Gene3D" id="1.10.287.70">
    <property type="match status" value="1"/>
</dbReference>
<keyword evidence="10" id="KW-0407">Ion channel</keyword>
<keyword evidence="3" id="KW-0633">Potassium transport</keyword>
<name>B2IDA8_BEII9</name>
<comment type="subcellular location">
    <subcellularLocation>
        <location evidence="1">Membrane</location>
        <topology evidence="1">Multi-pass membrane protein</topology>
    </subcellularLocation>
</comment>
<dbReference type="PRINTS" id="PR01320">
    <property type="entry name" value="KIRCHANNEL"/>
</dbReference>
<feature type="transmembrane region" description="Helical" evidence="11">
    <location>
        <begin position="61"/>
        <end position="88"/>
    </location>
</feature>
<dbReference type="Gene3D" id="2.60.40.1400">
    <property type="entry name" value="G protein-activated inward rectifier potassium channel 1"/>
    <property type="match status" value="1"/>
</dbReference>
<organism evidence="14 15">
    <name type="scientific">Beijerinckia indica subsp. indica (strain ATCC 9039 / DSM 1715 / NCIMB 8712)</name>
    <dbReference type="NCBI Taxonomy" id="395963"/>
    <lineage>
        <taxon>Bacteria</taxon>
        <taxon>Pseudomonadati</taxon>
        <taxon>Pseudomonadota</taxon>
        <taxon>Alphaproteobacteria</taxon>
        <taxon>Hyphomicrobiales</taxon>
        <taxon>Beijerinckiaceae</taxon>
        <taxon>Beijerinckia</taxon>
    </lineage>
</organism>
<feature type="transmembrane region" description="Helical" evidence="11">
    <location>
        <begin position="125"/>
        <end position="150"/>
    </location>
</feature>
<keyword evidence="15" id="KW-1185">Reference proteome</keyword>
<gene>
    <name evidence="14" type="ordered locus">Bind_0311</name>
</gene>
<keyword evidence="2" id="KW-0813">Transport</keyword>
<evidence type="ECO:0000259" key="12">
    <source>
        <dbReference type="Pfam" id="PF07885"/>
    </source>
</evidence>
<evidence type="ECO:0000256" key="8">
    <source>
        <dbReference type="ARBA" id="ARBA00023065"/>
    </source>
</evidence>
<protein>
    <submittedName>
        <fullName evidence="14">K channel inward rectifier conserved region 2 domain protein</fullName>
    </submittedName>
</protein>
<evidence type="ECO:0000256" key="4">
    <source>
        <dbReference type="ARBA" id="ARBA00022692"/>
    </source>
</evidence>
<accession>B2IDA8</accession>
<evidence type="ECO:0000256" key="5">
    <source>
        <dbReference type="ARBA" id="ARBA00022882"/>
    </source>
</evidence>
<evidence type="ECO:0000256" key="3">
    <source>
        <dbReference type="ARBA" id="ARBA00022538"/>
    </source>
</evidence>
<dbReference type="InterPro" id="IPR013518">
    <property type="entry name" value="K_chnl_inward-rec_Kir_cyto"/>
</dbReference>
<dbReference type="GO" id="GO:1990573">
    <property type="term" value="P:potassium ion import across plasma membrane"/>
    <property type="evidence" value="ECO:0007669"/>
    <property type="project" value="TreeGrafter"/>
</dbReference>
<proteinExistence type="predicted"/>
<dbReference type="KEGG" id="bid:Bind_0311"/>
<evidence type="ECO:0000256" key="7">
    <source>
        <dbReference type="ARBA" id="ARBA00022989"/>
    </source>
</evidence>
<dbReference type="GO" id="GO:0034702">
    <property type="term" value="C:monoatomic ion channel complex"/>
    <property type="evidence" value="ECO:0007669"/>
    <property type="project" value="UniProtKB-KW"/>
</dbReference>
<reference evidence="14 15" key="2">
    <citation type="journal article" date="2010" name="J. Bacteriol.">
        <title>Complete genome sequence of Beijerinckia indica subsp. indica.</title>
        <authorList>
            <person name="Tamas I."/>
            <person name="Dedysh S.N."/>
            <person name="Liesack W."/>
            <person name="Stott M.B."/>
            <person name="Alam M."/>
            <person name="Murrell J.C."/>
            <person name="Dunfield P.F."/>
        </authorList>
    </citation>
    <scope>NUCLEOTIDE SEQUENCE [LARGE SCALE GENOMIC DNA]</scope>
    <source>
        <strain evidence="15">ATCC 9039 / DSM 1715 / NCIMB 8712</strain>
    </source>
</reference>
<keyword evidence="6" id="KW-0630">Potassium</keyword>
<dbReference type="PANTHER" id="PTHR11767">
    <property type="entry name" value="INWARD RECTIFIER POTASSIUM CHANNEL"/>
    <property type="match status" value="1"/>
</dbReference>
<dbReference type="InterPro" id="IPR041647">
    <property type="entry name" value="IRK_C"/>
</dbReference>
<dbReference type="AlphaFoldDB" id="B2IDA8"/>
<evidence type="ECO:0000313" key="15">
    <source>
        <dbReference type="Proteomes" id="UP000001695"/>
    </source>
</evidence>
<keyword evidence="8" id="KW-0406">Ion transport</keyword>
<keyword evidence="9 11" id="KW-0472">Membrane</keyword>
<evidence type="ECO:0000313" key="14">
    <source>
        <dbReference type="EMBL" id="ACB93965.1"/>
    </source>
</evidence>
<evidence type="ECO:0000256" key="9">
    <source>
        <dbReference type="ARBA" id="ARBA00023136"/>
    </source>
</evidence>
<dbReference type="SUPFAM" id="SSF81324">
    <property type="entry name" value="Voltage-gated potassium channels"/>
    <property type="match status" value="1"/>
</dbReference>
<dbReference type="InterPro" id="IPR014756">
    <property type="entry name" value="Ig_E-set"/>
</dbReference>
<dbReference type="GO" id="GO:0005886">
    <property type="term" value="C:plasma membrane"/>
    <property type="evidence" value="ECO:0007669"/>
    <property type="project" value="TreeGrafter"/>
</dbReference>
<keyword evidence="4 11" id="KW-0812">Transmembrane</keyword>
<reference evidence="15" key="1">
    <citation type="submission" date="2008-03" db="EMBL/GenBank/DDBJ databases">
        <title>Complete sequence of chromosome of Beijerinckia indica subsp. indica ATCC 9039.</title>
        <authorList>
            <consortium name="US DOE Joint Genome Institute"/>
            <person name="Copeland A."/>
            <person name="Lucas S."/>
            <person name="Lapidus A."/>
            <person name="Glavina del Rio T."/>
            <person name="Dalin E."/>
            <person name="Tice H."/>
            <person name="Bruce D."/>
            <person name="Goodwin L."/>
            <person name="Pitluck S."/>
            <person name="LaButti K."/>
            <person name="Schmutz J."/>
            <person name="Larimer F."/>
            <person name="Land M."/>
            <person name="Hauser L."/>
            <person name="Kyrpides N."/>
            <person name="Mikhailova N."/>
            <person name="Dunfield P.F."/>
            <person name="Dedysh S.N."/>
            <person name="Liesack W."/>
            <person name="Saw J.H."/>
            <person name="Alam M."/>
            <person name="Chen Y."/>
            <person name="Murrell J.C."/>
            <person name="Richardson P."/>
        </authorList>
    </citation>
    <scope>NUCLEOTIDE SEQUENCE [LARGE SCALE GENOMIC DNA]</scope>
    <source>
        <strain evidence="15">ATCC 9039 / DSM 1715 / NCIMB 8712</strain>
    </source>
</reference>
<keyword evidence="5" id="KW-0851">Voltage-gated channel</keyword>
<dbReference type="InterPro" id="IPR016449">
    <property type="entry name" value="K_chnl_inward-rec_Kir"/>
</dbReference>
<evidence type="ECO:0000256" key="11">
    <source>
        <dbReference type="SAM" id="Phobius"/>
    </source>
</evidence>